<feature type="transmembrane region" description="Helical" evidence="7">
    <location>
        <begin position="223"/>
        <end position="243"/>
    </location>
</feature>
<keyword evidence="7" id="KW-0813">Transport</keyword>
<dbReference type="HAMAP" id="MF_00902">
    <property type="entry name" value="TatC"/>
    <property type="match status" value="1"/>
</dbReference>
<comment type="function">
    <text evidence="7">Part of the twin-arginine translocation (Tat) system that transports large folded proteins containing a characteristic twin-arginine motif in their signal peptide across membranes. Together with TatB, TatC is part of a receptor directly interacting with Tat signal peptides.</text>
</comment>
<evidence type="ECO:0000256" key="5">
    <source>
        <dbReference type="ARBA" id="ARBA00023010"/>
    </source>
</evidence>
<evidence type="ECO:0000256" key="7">
    <source>
        <dbReference type="HAMAP-Rule" id="MF_00902"/>
    </source>
</evidence>
<comment type="subunit">
    <text evidence="7">The Tat system comprises two distinct complexes: a TatABC complex, containing multiple copies of TatA, TatB and TatC subunits, and a separate TatA complex, containing only TatA subunits. Substrates initially bind to the TatABC complex, which probably triggers association of the separate TatA complex to form the active translocon.</text>
</comment>
<keyword evidence="7" id="KW-1003">Cell membrane</keyword>
<name>A0ABV6H9E2_9ACTN</name>
<dbReference type="RefSeq" id="WP_382364486.1">
    <property type="nucleotide sequence ID" value="NZ_JBHLWV010000020.1"/>
</dbReference>
<proteinExistence type="inferred from homology"/>
<dbReference type="Proteomes" id="UP001589783">
    <property type="component" value="Unassembled WGS sequence"/>
</dbReference>
<evidence type="ECO:0000256" key="1">
    <source>
        <dbReference type="ARBA" id="ARBA00004141"/>
    </source>
</evidence>
<dbReference type="PROSITE" id="PS01218">
    <property type="entry name" value="TATC"/>
    <property type="match status" value="1"/>
</dbReference>
<dbReference type="PANTHER" id="PTHR30371">
    <property type="entry name" value="SEC-INDEPENDENT PROTEIN TRANSLOCASE PROTEIN TATC"/>
    <property type="match status" value="1"/>
</dbReference>
<evidence type="ECO:0000256" key="2">
    <source>
        <dbReference type="ARBA" id="ARBA00022692"/>
    </source>
</evidence>
<keyword evidence="5 7" id="KW-0811">Translocation</keyword>
<feature type="transmembrane region" description="Helical" evidence="7">
    <location>
        <begin position="166"/>
        <end position="193"/>
    </location>
</feature>
<evidence type="ECO:0000313" key="10">
    <source>
        <dbReference type="Proteomes" id="UP001589783"/>
    </source>
</evidence>
<comment type="subcellular location">
    <subcellularLocation>
        <location evidence="7">Cell membrane</location>
        <topology evidence="7">Multi-pass membrane protein</topology>
    </subcellularLocation>
    <subcellularLocation>
        <location evidence="1">Membrane</location>
        <topology evidence="1">Multi-pass membrane protein</topology>
    </subcellularLocation>
</comment>
<feature type="compositionally biased region" description="Pro residues" evidence="8">
    <location>
        <begin position="285"/>
        <end position="296"/>
    </location>
</feature>
<protein>
    <recommendedName>
        <fullName evidence="7">Sec-independent protein translocase protein TatC</fullName>
    </recommendedName>
</protein>
<evidence type="ECO:0000256" key="6">
    <source>
        <dbReference type="ARBA" id="ARBA00023136"/>
    </source>
</evidence>
<dbReference type="InterPro" id="IPR019820">
    <property type="entry name" value="Sec-indep_translocase_CS"/>
</dbReference>
<evidence type="ECO:0000313" key="9">
    <source>
        <dbReference type="EMBL" id="MFC0315516.1"/>
    </source>
</evidence>
<dbReference type="PRINTS" id="PR01840">
    <property type="entry name" value="TATCFAMILY"/>
</dbReference>
<evidence type="ECO:0000256" key="8">
    <source>
        <dbReference type="SAM" id="MobiDB-lite"/>
    </source>
</evidence>
<dbReference type="NCBIfam" id="TIGR00945">
    <property type="entry name" value="tatC"/>
    <property type="match status" value="1"/>
</dbReference>
<accession>A0ABV6H9E2</accession>
<comment type="similarity">
    <text evidence="7">Belongs to the TatC family.</text>
</comment>
<sequence>MPLAEHLYELRDRLLIALAVIVLTTIVGFVWYSNSPPGIPTLGDLLTRPYCDLPADARASFTADGECKLLAVGPFDQFMLRLQVGLTAGVVMASPVWLYQLWQFITPALKQKERRYGLTFVLAGSALFVVGALIAYFVVSEAFDFLLRVGDEVQVTALTGDRYFGFMLQLLVIFGVSFELPLLIISLNLAGVLSYARLKAWRRGILFGLFVFAAVATPGQDPFSMLALALGMSVLLEFAIQFARLHDRRKAKNRPDWMNVSDDEAAPLEAPGETSAGDSFAAPEPLTPPAPLPPVRPTARRDASAFDEVL</sequence>
<keyword evidence="10" id="KW-1185">Reference proteome</keyword>
<dbReference type="EMBL" id="JBHLWV010000020">
    <property type="protein sequence ID" value="MFC0315516.1"/>
    <property type="molecule type" value="Genomic_DNA"/>
</dbReference>
<keyword evidence="3 7" id="KW-0653">Protein transport</keyword>
<dbReference type="InterPro" id="IPR002033">
    <property type="entry name" value="TatC"/>
</dbReference>
<gene>
    <name evidence="7 9" type="primary">tatC</name>
    <name evidence="9" type="ORF">ACFFJD_11730</name>
</gene>
<keyword evidence="4 7" id="KW-1133">Transmembrane helix</keyword>
<evidence type="ECO:0000256" key="4">
    <source>
        <dbReference type="ARBA" id="ARBA00022989"/>
    </source>
</evidence>
<keyword evidence="6 7" id="KW-0472">Membrane</keyword>
<dbReference type="PANTHER" id="PTHR30371:SF0">
    <property type="entry name" value="SEC-INDEPENDENT PROTEIN TRANSLOCASE PROTEIN TATC, CHLOROPLASTIC-RELATED"/>
    <property type="match status" value="1"/>
</dbReference>
<keyword evidence="2 7" id="KW-0812">Transmembrane</keyword>
<dbReference type="Pfam" id="PF00902">
    <property type="entry name" value="TatC"/>
    <property type="match status" value="1"/>
</dbReference>
<feature type="transmembrane region" description="Helical" evidence="7">
    <location>
        <begin position="200"/>
        <end position="217"/>
    </location>
</feature>
<reference evidence="9 10" key="1">
    <citation type="submission" date="2024-09" db="EMBL/GenBank/DDBJ databases">
        <authorList>
            <person name="Sun Q."/>
            <person name="Mori K."/>
        </authorList>
    </citation>
    <scope>NUCLEOTIDE SEQUENCE [LARGE SCALE GENOMIC DNA]</scope>
    <source>
        <strain evidence="9 10">CCM 7957</strain>
    </source>
</reference>
<feature type="region of interest" description="Disordered" evidence="8">
    <location>
        <begin position="256"/>
        <end position="310"/>
    </location>
</feature>
<feature type="transmembrane region" description="Helical" evidence="7">
    <location>
        <begin position="12"/>
        <end position="32"/>
    </location>
</feature>
<comment type="caution">
    <text evidence="9">The sequence shown here is derived from an EMBL/GenBank/DDBJ whole genome shotgun (WGS) entry which is preliminary data.</text>
</comment>
<evidence type="ECO:0000256" key="3">
    <source>
        <dbReference type="ARBA" id="ARBA00022927"/>
    </source>
</evidence>
<organism evidence="9 10">
    <name type="scientific">Gordonia phosphorivorans</name>
    <dbReference type="NCBI Taxonomy" id="1056982"/>
    <lineage>
        <taxon>Bacteria</taxon>
        <taxon>Bacillati</taxon>
        <taxon>Actinomycetota</taxon>
        <taxon>Actinomycetes</taxon>
        <taxon>Mycobacteriales</taxon>
        <taxon>Gordoniaceae</taxon>
        <taxon>Gordonia</taxon>
    </lineage>
</organism>
<feature type="transmembrane region" description="Helical" evidence="7">
    <location>
        <begin position="78"/>
        <end position="99"/>
    </location>
</feature>
<feature type="transmembrane region" description="Helical" evidence="7">
    <location>
        <begin position="120"/>
        <end position="139"/>
    </location>
</feature>